<evidence type="ECO:0000256" key="1">
    <source>
        <dbReference type="SAM" id="MobiDB-lite"/>
    </source>
</evidence>
<dbReference type="EMBL" id="JAQQAF010000007">
    <property type="protein sequence ID" value="KAJ8472142.1"/>
    <property type="molecule type" value="Genomic_DNA"/>
</dbReference>
<accession>A0AAV8QK65</accession>
<comment type="caution">
    <text evidence="2">The sequence shown here is derived from an EMBL/GenBank/DDBJ whole genome shotgun (WGS) entry which is preliminary data.</text>
</comment>
<organism evidence="2 3">
    <name type="scientific">Ensete ventricosum</name>
    <name type="common">Abyssinian banana</name>
    <name type="synonym">Musa ensete</name>
    <dbReference type="NCBI Taxonomy" id="4639"/>
    <lineage>
        <taxon>Eukaryota</taxon>
        <taxon>Viridiplantae</taxon>
        <taxon>Streptophyta</taxon>
        <taxon>Embryophyta</taxon>
        <taxon>Tracheophyta</taxon>
        <taxon>Spermatophyta</taxon>
        <taxon>Magnoliopsida</taxon>
        <taxon>Liliopsida</taxon>
        <taxon>Zingiberales</taxon>
        <taxon>Musaceae</taxon>
        <taxon>Ensete</taxon>
    </lineage>
</organism>
<reference evidence="2 3" key="1">
    <citation type="submission" date="2022-12" db="EMBL/GenBank/DDBJ databases">
        <title>Chromosome-scale assembly of the Ensete ventricosum genome.</title>
        <authorList>
            <person name="Dussert Y."/>
            <person name="Stocks J."/>
            <person name="Wendawek A."/>
            <person name="Woldeyes F."/>
            <person name="Nichols R.A."/>
            <person name="Borrell J.S."/>
        </authorList>
    </citation>
    <scope>NUCLEOTIDE SEQUENCE [LARGE SCALE GENOMIC DNA]</scope>
    <source>
        <strain evidence="3">cv. Maze</strain>
        <tissue evidence="2">Seeds</tissue>
    </source>
</reference>
<dbReference type="Proteomes" id="UP001222027">
    <property type="component" value="Unassembled WGS sequence"/>
</dbReference>
<gene>
    <name evidence="2" type="ORF">OPV22_026485</name>
</gene>
<evidence type="ECO:0000313" key="2">
    <source>
        <dbReference type="EMBL" id="KAJ8472142.1"/>
    </source>
</evidence>
<evidence type="ECO:0000313" key="3">
    <source>
        <dbReference type="Proteomes" id="UP001222027"/>
    </source>
</evidence>
<name>A0AAV8QK65_ENSVE</name>
<dbReference type="AlphaFoldDB" id="A0AAV8QK65"/>
<protein>
    <submittedName>
        <fullName evidence="2">Uncharacterized protein</fullName>
    </submittedName>
</protein>
<proteinExistence type="predicted"/>
<sequence>MLQVAGIEVRAATVPDINQYKEKKRRVRGRGRVCDDDVACCLSSSLGSSPSIKKEEHEAFAEEDSDQGADELRQVLHQSHACRLLLQQALIQLQWKGRRRTNWCRWEMAWILQT</sequence>
<keyword evidence="3" id="KW-1185">Reference proteome</keyword>
<feature type="region of interest" description="Disordered" evidence="1">
    <location>
        <begin position="45"/>
        <end position="66"/>
    </location>
</feature>